<evidence type="ECO:0000313" key="2">
    <source>
        <dbReference type="EMBL" id="ART53566.1"/>
    </source>
</evidence>
<dbReference type="AlphaFoldDB" id="A0A240U6V4"/>
<sequence length="120" mass="12908">MKKTFQLHIEGKNSDRVLDAVKHEIRKYIKRERGRPVPAGADFWDFDCKFGRSAETAEVAHLAALIGLIDGVAREGGAQFYVEILAKGGYRQARPASTGGEGDGGATTDDGNERGDGDGD</sequence>
<dbReference type="Proteomes" id="UP000194432">
    <property type="component" value="Chromosome 1"/>
</dbReference>
<protein>
    <submittedName>
        <fullName evidence="2">Uncharacterized protein</fullName>
    </submittedName>
</protein>
<evidence type="ECO:0000256" key="1">
    <source>
        <dbReference type="SAM" id="MobiDB-lite"/>
    </source>
</evidence>
<dbReference type="KEGG" id="acin:CBP34_07730"/>
<dbReference type="RefSeq" id="WP_094099104.1">
    <property type="nucleotide sequence ID" value="NZ_CP021361.1"/>
</dbReference>
<accession>A0A240U6V4</accession>
<reference evidence="2 3" key="1">
    <citation type="submission" date="2017-05" db="EMBL/GenBank/DDBJ databases">
        <title>Polyphasic characterization of four soil-derived phenanthrene-degrading Acidovorax strains and proposal of Acidovorax phenanthrenivorans sp. nov.</title>
        <authorList>
            <person name="Singleton D.R."/>
            <person name="Lee J."/>
            <person name="Dickey A.N."/>
            <person name="Stroud A."/>
            <person name="Scholl E.H."/>
            <person name="Wright F.A."/>
            <person name="Aitken M.D."/>
        </authorList>
    </citation>
    <scope>NUCLEOTIDE SEQUENCE [LARGE SCALE GENOMIC DNA]</scope>
    <source>
        <strain evidence="2">NA3</strain>
    </source>
</reference>
<gene>
    <name evidence="2" type="ORF">CBP34_07730</name>
</gene>
<feature type="region of interest" description="Disordered" evidence="1">
    <location>
        <begin position="92"/>
        <end position="120"/>
    </location>
</feature>
<evidence type="ECO:0000313" key="3">
    <source>
        <dbReference type="Proteomes" id="UP000194432"/>
    </source>
</evidence>
<dbReference type="Pfam" id="PF19669">
    <property type="entry name" value="DUF6172"/>
    <property type="match status" value="1"/>
</dbReference>
<proteinExistence type="predicted"/>
<dbReference type="InterPro" id="IPR046170">
    <property type="entry name" value="DUF6172"/>
</dbReference>
<feature type="compositionally biased region" description="Basic and acidic residues" evidence="1">
    <location>
        <begin position="111"/>
        <end position="120"/>
    </location>
</feature>
<dbReference type="EMBL" id="CP021361">
    <property type="protein sequence ID" value="ART53566.1"/>
    <property type="molecule type" value="Genomic_DNA"/>
</dbReference>
<organism evidence="2 3">
    <name type="scientific">Acidovorax carolinensis</name>
    <dbReference type="NCBI Taxonomy" id="553814"/>
    <lineage>
        <taxon>Bacteria</taxon>
        <taxon>Pseudomonadati</taxon>
        <taxon>Pseudomonadota</taxon>
        <taxon>Betaproteobacteria</taxon>
        <taxon>Burkholderiales</taxon>
        <taxon>Comamonadaceae</taxon>
        <taxon>Acidovorax</taxon>
    </lineage>
</organism>
<name>A0A240U6V4_9BURK</name>
<keyword evidence="3" id="KW-1185">Reference proteome</keyword>